<dbReference type="PROSITE" id="PS00485">
    <property type="entry name" value="A_DEAMINASE"/>
    <property type="match status" value="1"/>
</dbReference>
<dbReference type="NCBIfam" id="TIGR01430">
    <property type="entry name" value="aden_deam"/>
    <property type="match status" value="1"/>
</dbReference>
<organism evidence="10 11">
    <name type="scientific">Platysternon megacephalum</name>
    <name type="common">big-headed turtle</name>
    <dbReference type="NCBI Taxonomy" id="55544"/>
    <lineage>
        <taxon>Eukaryota</taxon>
        <taxon>Metazoa</taxon>
        <taxon>Chordata</taxon>
        <taxon>Craniata</taxon>
        <taxon>Vertebrata</taxon>
        <taxon>Euteleostomi</taxon>
        <taxon>Archelosauria</taxon>
        <taxon>Testudinata</taxon>
        <taxon>Testudines</taxon>
        <taxon>Cryptodira</taxon>
        <taxon>Durocryptodira</taxon>
        <taxon>Testudinoidea</taxon>
        <taxon>Platysternidae</taxon>
        <taxon>Platysternon</taxon>
    </lineage>
</organism>
<comment type="caution">
    <text evidence="10">The sequence shown here is derived from an EMBL/GenBank/DDBJ whole genome shotgun (WGS) entry which is preliminary data.</text>
</comment>
<evidence type="ECO:0000256" key="8">
    <source>
        <dbReference type="ARBA" id="ARBA00022833"/>
    </source>
</evidence>
<dbReference type="InterPro" id="IPR032466">
    <property type="entry name" value="Metal_Hydrolase"/>
</dbReference>
<evidence type="ECO:0000256" key="7">
    <source>
        <dbReference type="ARBA" id="ARBA00022801"/>
    </source>
</evidence>
<dbReference type="Pfam" id="PF00962">
    <property type="entry name" value="A_deaminase"/>
    <property type="match status" value="1"/>
</dbReference>
<dbReference type="PANTHER" id="PTHR43114">
    <property type="entry name" value="ADENINE DEAMINASE"/>
    <property type="match status" value="1"/>
</dbReference>
<reference evidence="10 11" key="2">
    <citation type="submission" date="2019-04" db="EMBL/GenBank/DDBJ databases">
        <title>The genome sequence of big-headed turtle.</title>
        <authorList>
            <person name="Gong S."/>
        </authorList>
    </citation>
    <scope>NUCLEOTIDE SEQUENCE [LARGE SCALE GENOMIC DNA]</scope>
    <source>
        <strain evidence="10">DO16091913</strain>
        <tissue evidence="10">Muscle</tissue>
    </source>
</reference>
<evidence type="ECO:0000256" key="3">
    <source>
        <dbReference type="ARBA" id="ARBA00004321"/>
    </source>
</evidence>
<dbReference type="AlphaFoldDB" id="A0A4D9DBV7"/>
<dbReference type="InterPro" id="IPR001365">
    <property type="entry name" value="A_deaminase_dom"/>
</dbReference>
<evidence type="ECO:0000256" key="1">
    <source>
        <dbReference type="ARBA" id="ARBA00001947"/>
    </source>
</evidence>
<dbReference type="GO" id="GO:0019239">
    <property type="term" value="F:deaminase activity"/>
    <property type="evidence" value="ECO:0007669"/>
    <property type="project" value="InterPro"/>
</dbReference>
<dbReference type="EMBL" id="QXTE01014642">
    <property type="protein sequence ID" value="TFJ95096.1"/>
    <property type="molecule type" value="Genomic_DNA"/>
</dbReference>
<dbReference type="SUPFAM" id="SSF51556">
    <property type="entry name" value="Metallo-dependent hydrolases"/>
    <property type="match status" value="1"/>
</dbReference>
<reference evidence="10 11" key="1">
    <citation type="submission" date="2019-04" db="EMBL/GenBank/DDBJ databases">
        <title>Draft genome of the big-headed turtle Platysternon megacephalum.</title>
        <authorList>
            <person name="Gong S."/>
        </authorList>
    </citation>
    <scope>NUCLEOTIDE SEQUENCE [LARGE SCALE GENOMIC DNA]</scope>
    <source>
        <strain evidence="10">DO16091913</strain>
        <tissue evidence="10">Muscle</tissue>
    </source>
</reference>
<protein>
    <recommendedName>
        <fullName evidence="5">Adenosine deaminase</fullName>
    </recommendedName>
</protein>
<evidence type="ECO:0000313" key="11">
    <source>
        <dbReference type="Proteomes" id="UP000297703"/>
    </source>
</evidence>
<comment type="cofactor">
    <cofactor evidence="1">
        <name>Zn(2+)</name>
        <dbReference type="ChEBI" id="CHEBI:29105"/>
    </cofactor>
</comment>
<dbReference type="STRING" id="55544.A0A4D9DBV7"/>
<evidence type="ECO:0000256" key="6">
    <source>
        <dbReference type="ARBA" id="ARBA00022723"/>
    </source>
</evidence>
<evidence type="ECO:0000313" key="10">
    <source>
        <dbReference type="EMBL" id="TFJ95096.1"/>
    </source>
</evidence>
<accession>A0A4D9DBV7</accession>
<evidence type="ECO:0000256" key="2">
    <source>
        <dbReference type="ARBA" id="ARBA00004296"/>
    </source>
</evidence>
<dbReference type="GO" id="GO:0016814">
    <property type="term" value="F:hydrolase activity, acting on carbon-nitrogen (but not peptide) bonds, in cyclic amidines"/>
    <property type="evidence" value="ECO:0007669"/>
    <property type="project" value="UniProtKB-ARBA"/>
</dbReference>
<gene>
    <name evidence="10" type="ORF">DR999_PMT23493</name>
</gene>
<keyword evidence="8" id="KW-0862">Zinc</keyword>
<sequence length="345" mass="37558">MEDQRRDLQALPKAHVHLHFTGSLDVDTLQNLAAHHGIPLPPELTDREGLKVPDSRRGWFKFQRHYDLARRAVKGEHSLRTVVRSAAEREARQAVRRLELQLDPTSYAPSVGGLHRVLDVVCDEARVASAATGVDIGIIVASSRLRHPLDARTLARLAAQYAGDGAGEVVAFGLNNDEEVGDTAAWEGAFRIARAAGLKSVPHGGELRGPEHVRDVVDYLQPDRIGHGVRTVESPELLQDLVAKGIAFEVCPASNVSLGIYDHPAAVPLRQLLDAGAHVALGADDPLLFLSDLTDQYRIARDDHGLTDAELARLAQSSIDASFATPDKKSRWAQEINDWLATEAS</sequence>
<dbReference type="Proteomes" id="UP000297703">
    <property type="component" value="Unassembled WGS sequence"/>
</dbReference>
<keyword evidence="7" id="KW-0378">Hydrolase</keyword>
<dbReference type="InterPro" id="IPR006330">
    <property type="entry name" value="Ado/ade_deaminase"/>
</dbReference>
<dbReference type="OrthoDB" id="272271at2759"/>
<feature type="domain" description="Adenosine deaminase" evidence="9">
    <location>
        <begin position="12"/>
        <end position="339"/>
    </location>
</feature>
<dbReference type="GO" id="GO:0060205">
    <property type="term" value="C:cytoplasmic vesicle lumen"/>
    <property type="evidence" value="ECO:0007669"/>
    <property type="project" value="UniProtKB-SubCell"/>
</dbReference>
<comment type="similarity">
    <text evidence="4">Belongs to the metallo-dependent hydrolases superfamily. Adenosine and AMP deaminases family.</text>
</comment>
<dbReference type="GO" id="GO:0046872">
    <property type="term" value="F:metal ion binding"/>
    <property type="evidence" value="ECO:0007669"/>
    <property type="project" value="UniProtKB-KW"/>
</dbReference>
<comment type="subcellular location">
    <subcellularLocation>
        <location evidence="2">Cell membrane</location>
        <topology evidence="2">Peripheral membrane protein</topology>
        <orientation evidence="2">Extracellular side</orientation>
    </subcellularLocation>
    <subcellularLocation>
        <location evidence="3">Cytoplasmic vesicle lumen</location>
    </subcellularLocation>
</comment>
<dbReference type="GO" id="GO:0009168">
    <property type="term" value="P:purine ribonucleoside monophosphate biosynthetic process"/>
    <property type="evidence" value="ECO:0007669"/>
    <property type="project" value="InterPro"/>
</dbReference>
<dbReference type="InterPro" id="IPR006650">
    <property type="entry name" value="A/AMP_deam_AS"/>
</dbReference>
<keyword evidence="11" id="KW-1185">Reference proteome</keyword>
<evidence type="ECO:0000256" key="4">
    <source>
        <dbReference type="ARBA" id="ARBA00006676"/>
    </source>
</evidence>
<dbReference type="NCBIfam" id="NF006849">
    <property type="entry name" value="PRK09358.1-5"/>
    <property type="match status" value="1"/>
</dbReference>
<evidence type="ECO:0000256" key="5">
    <source>
        <dbReference type="ARBA" id="ARBA00018099"/>
    </source>
</evidence>
<dbReference type="PANTHER" id="PTHR43114:SF6">
    <property type="entry name" value="ADENINE DEAMINASE"/>
    <property type="match status" value="1"/>
</dbReference>
<proteinExistence type="inferred from homology"/>
<dbReference type="Gene3D" id="3.20.20.140">
    <property type="entry name" value="Metal-dependent hydrolases"/>
    <property type="match status" value="1"/>
</dbReference>
<keyword evidence="6" id="KW-0479">Metal-binding</keyword>
<dbReference type="GO" id="GO:0005886">
    <property type="term" value="C:plasma membrane"/>
    <property type="evidence" value="ECO:0007669"/>
    <property type="project" value="UniProtKB-SubCell"/>
</dbReference>
<evidence type="ECO:0000259" key="9">
    <source>
        <dbReference type="Pfam" id="PF00962"/>
    </source>
</evidence>
<name>A0A4D9DBV7_9SAUR</name>